<accession>A0ABV6LYF7</accession>
<organism evidence="2 3">
    <name type="scientific">Phytohabitans kaempferiae</name>
    <dbReference type="NCBI Taxonomy" id="1620943"/>
    <lineage>
        <taxon>Bacteria</taxon>
        <taxon>Bacillati</taxon>
        <taxon>Actinomycetota</taxon>
        <taxon>Actinomycetes</taxon>
        <taxon>Micromonosporales</taxon>
        <taxon>Micromonosporaceae</taxon>
    </lineage>
</organism>
<gene>
    <name evidence="2" type="ORF">ACFFIA_07275</name>
</gene>
<dbReference type="EMBL" id="JBHLUH010000009">
    <property type="protein sequence ID" value="MFC0527456.1"/>
    <property type="molecule type" value="Genomic_DNA"/>
</dbReference>
<dbReference type="Proteomes" id="UP001589867">
    <property type="component" value="Unassembled WGS sequence"/>
</dbReference>
<evidence type="ECO:0000256" key="1">
    <source>
        <dbReference type="SAM" id="Phobius"/>
    </source>
</evidence>
<keyword evidence="1" id="KW-1133">Transmembrane helix</keyword>
<protein>
    <recommendedName>
        <fullName evidence="4">Bacterial spore germination immunoglobulin-like domain-containing protein</fullName>
    </recommendedName>
</protein>
<keyword evidence="1" id="KW-0472">Membrane</keyword>
<evidence type="ECO:0008006" key="4">
    <source>
        <dbReference type="Google" id="ProtNLM"/>
    </source>
</evidence>
<comment type="caution">
    <text evidence="2">The sequence shown here is derived from an EMBL/GenBank/DDBJ whole genome shotgun (WGS) entry which is preliminary data.</text>
</comment>
<evidence type="ECO:0000313" key="2">
    <source>
        <dbReference type="EMBL" id="MFC0527456.1"/>
    </source>
</evidence>
<dbReference type="RefSeq" id="WP_377247397.1">
    <property type="nucleotide sequence ID" value="NZ_JBHLUH010000009.1"/>
</dbReference>
<keyword evidence="1" id="KW-0812">Transmembrane</keyword>
<sequence>MNAVAAGSVTRCLAGFVGVALALVAIVMFVPSRETRPVASTEWAPSGFTAVDTVTLDGDRTLRLWVSPSGWWVQSLVGGEHEGAVGAATSRHRYTASVVLDGLVGIVPVPTTAPVEPVRSVSVRAESGGTALRATVHDRVFLLPGWIAPESARAVLVTPYGADGQPLADEVPVTIAGR</sequence>
<feature type="transmembrane region" description="Helical" evidence="1">
    <location>
        <begin position="12"/>
        <end position="30"/>
    </location>
</feature>
<reference evidence="2 3" key="1">
    <citation type="submission" date="2024-09" db="EMBL/GenBank/DDBJ databases">
        <authorList>
            <person name="Sun Q."/>
            <person name="Mori K."/>
        </authorList>
    </citation>
    <scope>NUCLEOTIDE SEQUENCE [LARGE SCALE GENOMIC DNA]</scope>
    <source>
        <strain evidence="2 3">TBRC 3947</strain>
    </source>
</reference>
<name>A0ABV6LYF7_9ACTN</name>
<proteinExistence type="predicted"/>
<evidence type="ECO:0000313" key="3">
    <source>
        <dbReference type="Proteomes" id="UP001589867"/>
    </source>
</evidence>
<keyword evidence="3" id="KW-1185">Reference proteome</keyword>